<comment type="caution">
    <text evidence="1">The sequence shown here is derived from an EMBL/GenBank/DDBJ whole genome shotgun (WGS) entry which is preliminary data.</text>
</comment>
<dbReference type="RefSeq" id="WP_148745417.1">
    <property type="nucleotide sequence ID" value="NZ_VSTH01000194.1"/>
</dbReference>
<reference evidence="1 2" key="1">
    <citation type="submission" date="2019-08" db="EMBL/GenBank/DDBJ databases">
        <title>Bradyrhizobium hipponensis sp. nov., a rhizobium isolated from a Lupinus angustifolius root nodule in Tunisia.</title>
        <authorList>
            <person name="Off K."/>
            <person name="Rejili M."/>
            <person name="Mars M."/>
            <person name="Brachmann A."/>
            <person name="Marin M."/>
        </authorList>
    </citation>
    <scope>NUCLEOTIDE SEQUENCE [LARGE SCALE GENOMIC DNA]</scope>
    <source>
        <strain evidence="2">aSej3</strain>
    </source>
</reference>
<accession>A0A5S4YCK5</accession>
<name>A0A5S4YCK5_9BRAD</name>
<evidence type="ECO:0000313" key="2">
    <source>
        <dbReference type="Proteomes" id="UP000324797"/>
    </source>
</evidence>
<dbReference type="AlphaFoldDB" id="A0A5S4YCK5"/>
<dbReference type="Proteomes" id="UP000324797">
    <property type="component" value="Unassembled WGS sequence"/>
</dbReference>
<gene>
    <name evidence="1" type="ORF">FXV83_39320</name>
</gene>
<proteinExistence type="predicted"/>
<evidence type="ECO:0000313" key="1">
    <source>
        <dbReference type="EMBL" id="TYO61227.1"/>
    </source>
</evidence>
<sequence length="164" mass="18293">MVEETNANSLQDRERQLALTTVAIRNSFSANPADAFLWLLFYSAQTATNGFQAEYLSYVERSYQLGPREGWIALRRNRMALAMFPFASESLRDMIVSEFVGLVDAGLIEDAASNLTGVGWPYKDLLLASLETADIVSREAFAKRLVKDGVKVPVPGVQTNERPW</sequence>
<organism evidence="1 2">
    <name type="scientific">Bradyrhizobium hipponense</name>
    <dbReference type="NCBI Taxonomy" id="2605638"/>
    <lineage>
        <taxon>Bacteria</taxon>
        <taxon>Pseudomonadati</taxon>
        <taxon>Pseudomonadota</taxon>
        <taxon>Alphaproteobacteria</taxon>
        <taxon>Hyphomicrobiales</taxon>
        <taxon>Nitrobacteraceae</taxon>
        <taxon>Bradyrhizobium</taxon>
    </lineage>
</organism>
<dbReference type="EMBL" id="VSTH01000194">
    <property type="protein sequence ID" value="TYO61227.1"/>
    <property type="molecule type" value="Genomic_DNA"/>
</dbReference>
<protein>
    <submittedName>
        <fullName evidence="1">Uncharacterized protein</fullName>
    </submittedName>
</protein>
<keyword evidence="2" id="KW-1185">Reference proteome</keyword>